<dbReference type="EMBL" id="CBSV010000177">
    <property type="protein sequence ID" value="CDH02267.1"/>
    <property type="molecule type" value="Genomic_DNA"/>
</dbReference>
<dbReference type="SUPFAM" id="SSF53850">
    <property type="entry name" value="Periplasmic binding protein-like II"/>
    <property type="match status" value="1"/>
</dbReference>
<dbReference type="HOGENOM" id="CLU_2721351_0_0_6"/>
<sequence length="72" mass="8330">MQPENAALNSAFHGYDSTIEGADKYLPSWMKNAPELKIPEHVLKNSDHSVMCSPFVQKEYFNIWQQLLKISY</sequence>
<dbReference type="Proteomes" id="UP000028487">
    <property type="component" value="Unassembled WGS sequence"/>
</dbReference>
<protein>
    <submittedName>
        <fullName evidence="1">Uncharacterized protein</fullName>
    </submittedName>
</protein>
<accession>A0A077NJJ4</accession>
<organism evidence="1 2">
    <name type="scientific">Xenorhabdus bovienii str. feltiae Moldova</name>
    <dbReference type="NCBI Taxonomy" id="1398200"/>
    <lineage>
        <taxon>Bacteria</taxon>
        <taxon>Pseudomonadati</taxon>
        <taxon>Pseudomonadota</taxon>
        <taxon>Gammaproteobacteria</taxon>
        <taxon>Enterobacterales</taxon>
        <taxon>Morganellaceae</taxon>
        <taxon>Xenorhabdus</taxon>
    </lineage>
</organism>
<dbReference type="RefSeq" id="WP_038225008.1">
    <property type="nucleotide sequence ID" value="NZ_CAWLWD010000218.1"/>
</dbReference>
<gene>
    <name evidence="1" type="ORF">XBFM1_2580003</name>
</gene>
<dbReference type="AlphaFoldDB" id="A0A077NJJ4"/>
<proteinExistence type="predicted"/>
<comment type="caution">
    <text evidence="1">The sequence shown here is derived from an EMBL/GenBank/DDBJ whole genome shotgun (WGS) entry which is preliminary data.</text>
</comment>
<reference evidence="1" key="1">
    <citation type="submission" date="2013-07" db="EMBL/GenBank/DDBJ databases">
        <title>Sub-species coevolution in mutualistic symbiosis.</title>
        <authorList>
            <person name="Murfin K."/>
            <person name="Klassen J."/>
            <person name="Lee M."/>
            <person name="Forst S."/>
            <person name="Stock P."/>
            <person name="Goodrich-Blair H."/>
        </authorList>
    </citation>
    <scope>NUCLEOTIDE SEQUENCE [LARGE SCALE GENOMIC DNA]</scope>
    <source>
        <strain evidence="1">Feltiae Moldova</strain>
    </source>
</reference>
<evidence type="ECO:0000313" key="2">
    <source>
        <dbReference type="Proteomes" id="UP000028487"/>
    </source>
</evidence>
<dbReference type="Gene3D" id="3.40.190.10">
    <property type="entry name" value="Periplasmic binding protein-like II"/>
    <property type="match status" value="2"/>
</dbReference>
<evidence type="ECO:0000313" key="1">
    <source>
        <dbReference type="EMBL" id="CDH02267.1"/>
    </source>
</evidence>
<name>A0A077NJJ4_XENBV</name>